<dbReference type="Proteomes" id="UP000005143">
    <property type="component" value="Unassembled WGS sequence"/>
</dbReference>
<evidence type="ECO:0000313" key="8">
    <source>
        <dbReference type="Proteomes" id="UP000005143"/>
    </source>
</evidence>
<dbReference type="InterPro" id="IPR020904">
    <property type="entry name" value="Sc_DH/Rdtase_CS"/>
</dbReference>
<keyword evidence="5" id="KW-0812">Transmembrane</keyword>
<dbReference type="EMBL" id="AGUD01000135">
    <property type="protein sequence ID" value="EHN11201.1"/>
    <property type="molecule type" value="Genomic_DNA"/>
</dbReference>
<proteinExistence type="inferred from homology"/>
<organism evidence="7 8">
    <name type="scientific">Patulibacter medicamentivorans</name>
    <dbReference type="NCBI Taxonomy" id="1097667"/>
    <lineage>
        <taxon>Bacteria</taxon>
        <taxon>Bacillati</taxon>
        <taxon>Actinomycetota</taxon>
        <taxon>Thermoleophilia</taxon>
        <taxon>Solirubrobacterales</taxon>
        <taxon>Patulibacteraceae</taxon>
        <taxon>Patulibacter</taxon>
    </lineage>
</organism>
<dbReference type="InterPro" id="IPR036291">
    <property type="entry name" value="NAD(P)-bd_dom_sf"/>
</dbReference>
<dbReference type="NCBIfam" id="NF004526">
    <property type="entry name" value="PRK05872.1"/>
    <property type="match status" value="1"/>
</dbReference>
<keyword evidence="8" id="KW-1185">Reference proteome</keyword>
<dbReference type="SUPFAM" id="SSF51735">
    <property type="entry name" value="NAD(P)-binding Rossmann-fold domains"/>
    <property type="match status" value="1"/>
</dbReference>
<keyword evidence="5" id="KW-1133">Transmembrane helix</keyword>
<comment type="similarity">
    <text evidence="1 3">Belongs to the short-chain dehydrogenases/reductases (SDR) family.</text>
</comment>
<evidence type="ECO:0000256" key="3">
    <source>
        <dbReference type="RuleBase" id="RU000363"/>
    </source>
</evidence>
<dbReference type="GO" id="GO:0016491">
    <property type="term" value="F:oxidoreductase activity"/>
    <property type="evidence" value="ECO:0007669"/>
    <property type="project" value="UniProtKB-KW"/>
</dbReference>
<dbReference type="AlphaFoldDB" id="H0E534"/>
<dbReference type="Gene3D" id="3.40.50.720">
    <property type="entry name" value="NAD(P)-binding Rossmann-like Domain"/>
    <property type="match status" value="1"/>
</dbReference>
<dbReference type="InterPro" id="IPR057326">
    <property type="entry name" value="KR_dom"/>
</dbReference>
<dbReference type="OrthoDB" id="3743899at2"/>
<feature type="region of interest" description="Disordered" evidence="4">
    <location>
        <begin position="304"/>
        <end position="326"/>
    </location>
</feature>
<dbReference type="PANTHER" id="PTHR44196:SF1">
    <property type="entry name" value="DEHYDROGENASE_REDUCTASE SDR FAMILY MEMBER 7B"/>
    <property type="match status" value="1"/>
</dbReference>
<gene>
    <name evidence="7" type="ORF">PAI11_19190</name>
</gene>
<evidence type="ECO:0000256" key="2">
    <source>
        <dbReference type="ARBA" id="ARBA00023002"/>
    </source>
</evidence>
<dbReference type="GO" id="GO:0016020">
    <property type="term" value="C:membrane"/>
    <property type="evidence" value="ECO:0007669"/>
    <property type="project" value="TreeGrafter"/>
</dbReference>
<sequence length="326" mass="33562">MSKTVTGKVVLITGASRGIGAETARVLARRGATLSLVGLEPDLLRDLAAELGPGHVWFEADVTDQASVEAAVAGTVRALGGIDVVVANAGVANNGTVATNPADALVRTVDVNLGGVIRTVSAALPHVTERKGYVLVVASLAAFTVLPGMAAYCASKAGAEQFANALRLEVAHKGVKVGSAHPSWIDTDLVRDVEKDLRTFKEARSKLPGPLGSTTSVAACAEAFADGIAKRKRRVYVPRSLAIFQALRTIVISPLSDIGLKLQARKMVPALEAEVRALGRSFSTTTVAAGGDERVVAERAAAKRAAAAGDGEGDERSPVGASSDRA</sequence>
<dbReference type="SMART" id="SM00822">
    <property type="entry name" value="PKS_KR"/>
    <property type="match status" value="1"/>
</dbReference>
<dbReference type="PRINTS" id="PR00081">
    <property type="entry name" value="GDHRDH"/>
</dbReference>
<dbReference type="InterPro" id="IPR002347">
    <property type="entry name" value="SDR_fam"/>
</dbReference>
<dbReference type="PATRIC" id="fig|1097667.3.peg.1902"/>
<evidence type="ECO:0000256" key="1">
    <source>
        <dbReference type="ARBA" id="ARBA00006484"/>
    </source>
</evidence>
<keyword evidence="2" id="KW-0560">Oxidoreductase</keyword>
<dbReference type="PANTHER" id="PTHR44196">
    <property type="entry name" value="DEHYDROGENASE/REDUCTASE SDR FAMILY MEMBER 7B"/>
    <property type="match status" value="1"/>
</dbReference>
<dbReference type="RefSeq" id="WP_007573922.1">
    <property type="nucleotide sequence ID" value="NZ_AGUD01000135.1"/>
</dbReference>
<evidence type="ECO:0000313" key="7">
    <source>
        <dbReference type="EMBL" id="EHN11201.1"/>
    </source>
</evidence>
<evidence type="ECO:0000256" key="4">
    <source>
        <dbReference type="SAM" id="MobiDB-lite"/>
    </source>
</evidence>
<comment type="caution">
    <text evidence="7">The sequence shown here is derived from an EMBL/GenBank/DDBJ whole genome shotgun (WGS) entry which is preliminary data.</text>
</comment>
<reference evidence="7 8" key="1">
    <citation type="journal article" date="2013" name="Biodegradation">
        <title>Quantitative proteomic analysis of ibuprofen-degrading Patulibacter sp. strain I11.</title>
        <authorList>
            <person name="Almeida B."/>
            <person name="Kjeldal H."/>
            <person name="Lolas I."/>
            <person name="Knudsen A.D."/>
            <person name="Carvalho G."/>
            <person name="Nielsen K.L."/>
            <person name="Barreto Crespo M.T."/>
            <person name="Stensballe A."/>
            <person name="Nielsen J.L."/>
        </authorList>
    </citation>
    <scope>NUCLEOTIDE SEQUENCE [LARGE SCALE GENOMIC DNA]</scope>
    <source>
        <strain evidence="7 8">I11</strain>
    </source>
</reference>
<dbReference type="PRINTS" id="PR00080">
    <property type="entry name" value="SDRFAMILY"/>
</dbReference>
<dbReference type="CDD" id="cd05233">
    <property type="entry name" value="SDR_c"/>
    <property type="match status" value="1"/>
</dbReference>
<evidence type="ECO:0000259" key="6">
    <source>
        <dbReference type="SMART" id="SM00822"/>
    </source>
</evidence>
<feature type="domain" description="Ketoreductase" evidence="6">
    <location>
        <begin position="8"/>
        <end position="187"/>
    </location>
</feature>
<keyword evidence="5" id="KW-0472">Membrane</keyword>
<dbReference type="PROSITE" id="PS00061">
    <property type="entry name" value="ADH_SHORT"/>
    <property type="match status" value="1"/>
</dbReference>
<protein>
    <submittedName>
        <fullName evidence="7">Oxidoreductase short-chain dehydrogenase/reductase family</fullName>
    </submittedName>
</protein>
<feature type="transmembrane region" description="Helical" evidence="5">
    <location>
        <begin position="133"/>
        <end position="152"/>
    </location>
</feature>
<name>H0E534_9ACTN</name>
<evidence type="ECO:0000256" key="5">
    <source>
        <dbReference type="SAM" id="Phobius"/>
    </source>
</evidence>
<accession>H0E534</accession>
<dbReference type="Pfam" id="PF00106">
    <property type="entry name" value="adh_short"/>
    <property type="match status" value="1"/>
</dbReference>